<gene>
    <name evidence="1" type="ORF">K488DRAFT_45383</name>
</gene>
<protein>
    <submittedName>
        <fullName evidence="1">DNA polymerase epsilon subunit B</fullName>
    </submittedName>
</protein>
<dbReference type="Proteomes" id="UP000814128">
    <property type="component" value="Unassembled WGS sequence"/>
</dbReference>
<comment type="caution">
    <text evidence="1">The sequence shown here is derived from an EMBL/GenBank/DDBJ whole genome shotgun (WGS) entry which is preliminary data.</text>
</comment>
<proteinExistence type="predicted"/>
<sequence length="553" mass="62960">MSSPRQKIIIRVFRKYSHSLGPEEIAFLEEVLNEHDIADEDVEYSVELIAKEYNKQDDAAMKVALPILKRVYEVLQASGERPGVSDVYLDPDAHLWFVNAFEMPAWRWSHERGTFERISNVPSLTASAEARVAATRDRLNVIRQTILRNEHFTPSTVPTRDRQHLLTIRSTKQLLGRAGERFLLFGMLAHSKEGRLCLEDQDGIVELDFSQLDQPSEGLFTEGAFVLVEGDYTEDETFVVIAIGHPPCESRETARAIYGHVDFLGKGATTPLEDAQFAKRIQDEFSHMTFFFFSDVWLDHPDTLRGLRKIFDNCVENDYIPKVLVMCGNFSSRGVSQGSSRDVQRYQEGFDSLADLIGSYPLITARTHFVFVPGPTDLAANSILPRRPLLSFATTRLRSKIPHVHLSSNPCRIKFFGQEVVIFREDMMARMLRNLVGVKPDVRNDDLKRYSILDQSHLAPLTNNIQPVLADYDHSLRLYPLPTAVVLADKYESYRMTYEGCHVLNPGQFVGHSFQFSSYMPATRESEAWCAAVSLVDRLSPCLRSSQCCRHRF</sequence>
<dbReference type="EMBL" id="MU273500">
    <property type="protein sequence ID" value="KAI0034454.1"/>
    <property type="molecule type" value="Genomic_DNA"/>
</dbReference>
<evidence type="ECO:0000313" key="1">
    <source>
        <dbReference type="EMBL" id="KAI0034454.1"/>
    </source>
</evidence>
<keyword evidence="2" id="KW-1185">Reference proteome</keyword>
<organism evidence="1 2">
    <name type="scientific">Vararia minispora EC-137</name>
    <dbReference type="NCBI Taxonomy" id="1314806"/>
    <lineage>
        <taxon>Eukaryota</taxon>
        <taxon>Fungi</taxon>
        <taxon>Dikarya</taxon>
        <taxon>Basidiomycota</taxon>
        <taxon>Agaricomycotina</taxon>
        <taxon>Agaricomycetes</taxon>
        <taxon>Russulales</taxon>
        <taxon>Lachnocladiaceae</taxon>
        <taxon>Vararia</taxon>
    </lineage>
</organism>
<reference evidence="1" key="2">
    <citation type="journal article" date="2022" name="New Phytol.">
        <title>Evolutionary transition to the ectomycorrhizal habit in the genomes of a hyperdiverse lineage of mushroom-forming fungi.</title>
        <authorList>
            <person name="Looney B."/>
            <person name="Miyauchi S."/>
            <person name="Morin E."/>
            <person name="Drula E."/>
            <person name="Courty P.E."/>
            <person name="Kohler A."/>
            <person name="Kuo A."/>
            <person name="LaButti K."/>
            <person name="Pangilinan J."/>
            <person name="Lipzen A."/>
            <person name="Riley R."/>
            <person name="Andreopoulos W."/>
            <person name="He G."/>
            <person name="Johnson J."/>
            <person name="Nolan M."/>
            <person name="Tritt A."/>
            <person name="Barry K.W."/>
            <person name="Grigoriev I.V."/>
            <person name="Nagy L.G."/>
            <person name="Hibbett D."/>
            <person name="Henrissat B."/>
            <person name="Matheny P.B."/>
            <person name="Labbe J."/>
            <person name="Martin F.M."/>
        </authorList>
    </citation>
    <scope>NUCLEOTIDE SEQUENCE</scope>
    <source>
        <strain evidence="1">EC-137</strain>
    </source>
</reference>
<accession>A0ACB8QRM1</accession>
<evidence type="ECO:0000313" key="2">
    <source>
        <dbReference type="Proteomes" id="UP000814128"/>
    </source>
</evidence>
<name>A0ACB8QRM1_9AGAM</name>
<reference evidence="1" key="1">
    <citation type="submission" date="2021-02" db="EMBL/GenBank/DDBJ databases">
        <authorList>
            <consortium name="DOE Joint Genome Institute"/>
            <person name="Ahrendt S."/>
            <person name="Looney B.P."/>
            <person name="Miyauchi S."/>
            <person name="Morin E."/>
            <person name="Drula E."/>
            <person name="Courty P.E."/>
            <person name="Chicoki N."/>
            <person name="Fauchery L."/>
            <person name="Kohler A."/>
            <person name="Kuo A."/>
            <person name="Labutti K."/>
            <person name="Pangilinan J."/>
            <person name="Lipzen A."/>
            <person name="Riley R."/>
            <person name="Andreopoulos W."/>
            <person name="He G."/>
            <person name="Johnson J."/>
            <person name="Barry K.W."/>
            <person name="Grigoriev I.V."/>
            <person name="Nagy L."/>
            <person name="Hibbett D."/>
            <person name="Henrissat B."/>
            <person name="Matheny P.B."/>
            <person name="Labbe J."/>
            <person name="Martin F."/>
        </authorList>
    </citation>
    <scope>NUCLEOTIDE SEQUENCE</scope>
    <source>
        <strain evidence="1">EC-137</strain>
    </source>
</reference>